<dbReference type="eggNOG" id="COG3677">
    <property type="taxonomic scope" value="Bacteria"/>
</dbReference>
<dbReference type="Pfam" id="PF03811">
    <property type="entry name" value="Zn_ribbon_InsA"/>
    <property type="match status" value="1"/>
</dbReference>
<dbReference type="Proteomes" id="UP000003781">
    <property type="component" value="Unassembled WGS sequence"/>
</dbReference>
<reference evidence="7 8" key="1">
    <citation type="submission" date="2007-03" db="EMBL/GenBank/DDBJ databases">
        <authorList>
            <person name="Stal L."/>
            <person name="Ferriera S."/>
            <person name="Johnson J."/>
            <person name="Kravitz S."/>
            <person name="Beeson K."/>
            <person name="Sutton G."/>
            <person name="Rogers Y.-H."/>
            <person name="Friedman R."/>
            <person name="Frazier M."/>
            <person name="Venter J.C."/>
        </authorList>
    </citation>
    <scope>NUCLEOTIDE SEQUENCE [LARGE SCALE GENOMIC DNA]</scope>
    <source>
        <strain evidence="7 8">CCY0110</strain>
    </source>
</reference>
<keyword evidence="3" id="KW-0815">Transposition</keyword>
<dbReference type="PANTHER" id="PTHR47923">
    <property type="entry name" value="INSERTION ELEMENT IS1 1 PROTEIN INSA-RELATED"/>
    <property type="match status" value="1"/>
</dbReference>
<comment type="caution">
    <text evidence="7">The sequence shown here is derived from an EMBL/GenBank/DDBJ whole genome shotgun (WGS) entry which is preliminary data.</text>
</comment>
<dbReference type="GO" id="GO:0006313">
    <property type="term" value="P:DNA transposition"/>
    <property type="evidence" value="ECO:0007669"/>
    <property type="project" value="InterPro"/>
</dbReference>
<dbReference type="EMBL" id="AAXW01000070">
    <property type="protein sequence ID" value="EAZ88701.1"/>
    <property type="molecule type" value="Genomic_DNA"/>
</dbReference>
<evidence type="ECO:0000313" key="7">
    <source>
        <dbReference type="EMBL" id="EAZ88701.1"/>
    </source>
</evidence>
<evidence type="ECO:0000259" key="5">
    <source>
        <dbReference type="Pfam" id="PF03811"/>
    </source>
</evidence>
<comment type="function">
    <text evidence="1">Absolutely required for transposition of IS1.</text>
</comment>
<evidence type="ECO:0000256" key="3">
    <source>
        <dbReference type="ARBA" id="ARBA00022578"/>
    </source>
</evidence>
<evidence type="ECO:0000256" key="4">
    <source>
        <dbReference type="ARBA" id="ARBA00023172"/>
    </source>
</evidence>
<comment type="similarity">
    <text evidence="2">Belongs to the IS1 elements InsA family.</text>
</comment>
<evidence type="ECO:0000313" key="8">
    <source>
        <dbReference type="Proteomes" id="UP000003781"/>
    </source>
</evidence>
<evidence type="ECO:0000259" key="6">
    <source>
        <dbReference type="Pfam" id="PF12759"/>
    </source>
</evidence>
<dbReference type="PANTHER" id="PTHR47923:SF1">
    <property type="entry name" value="INSERTION ELEMENT IS1 1 PROTEIN INSA-RELATED"/>
    <property type="match status" value="1"/>
</dbReference>
<feature type="domain" description="InsA N-terminal zinc ribbon" evidence="5">
    <location>
        <begin position="6"/>
        <end position="33"/>
    </location>
</feature>
<evidence type="ECO:0000256" key="2">
    <source>
        <dbReference type="ARBA" id="ARBA00006212"/>
    </source>
</evidence>
<dbReference type="AlphaFoldDB" id="A3IXU3"/>
<protein>
    <submittedName>
        <fullName evidence="7">Iso-IS1 ORF1</fullName>
    </submittedName>
</protein>
<dbReference type="InterPro" id="IPR051252">
    <property type="entry name" value="IS1_transposase_InsA"/>
</dbReference>
<evidence type="ECO:0000256" key="1">
    <source>
        <dbReference type="ARBA" id="ARBA00004091"/>
    </source>
</evidence>
<keyword evidence="8" id="KW-1185">Reference proteome</keyword>
<proteinExistence type="inferred from homology"/>
<feature type="domain" description="Insertion element IS1 protein InsA helix-turn-helix" evidence="6">
    <location>
        <begin position="46"/>
        <end position="90"/>
    </location>
</feature>
<dbReference type="InterPro" id="IPR024431">
    <property type="entry name" value="InsA_HTH_dom"/>
</dbReference>
<accession>A3IXU3</accession>
<dbReference type="RefSeq" id="WP_008278203.1">
    <property type="nucleotide sequence ID" value="NZ_AAXW01000070.1"/>
</dbReference>
<sequence>MTVWLAIECPHCHSTDVVKNGFSGEGKQRYFCQNKSCERRSFIRDYSYNGCRKEVKKQIPKMVVNGSGIRDTARVLEISPITVASELKKSED</sequence>
<organism evidence="7 8">
    <name type="scientific">Crocosphaera chwakensis CCY0110</name>
    <dbReference type="NCBI Taxonomy" id="391612"/>
    <lineage>
        <taxon>Bacteria</taxon>
        <taxon>Bacillati</taxon>
        <taxon>Cyanobacteriota</taxon>
        <taxon>Cyanophyceae</taxon>
        <taxon>Oscillatoriophycideae</taxon>
        <taxon>Chroococcales</taxon>
        <taxon>Aphanothecaceae</taxon>
        <taxon>Crocosphaera</taxon>
        <taxon>Crocosphaera chwakensis</taxon>
    </lineage>
</organism>
<name>A3IXU3_9CHRO</name>
<keyword evidence="4" id="KW-0233">DNA recombination</keyword>
<dbReference type="Pfam" id="PF12759">
    <property type="entry name" value="HTH_Tnp_IS1"/>
    <property type="match status" value="1"/>
</dbReference>
<gene>
    <name evidence="7" type="ORF">CY0110_14250</name>
</gene>
<dbReference type="InterPro" id="IPR003220">
    <property type="entry name" value="InsA_N_dom_Znf"/>
</dbReference>